<dbReference type="PROSITE" id="PS50048">
    <property type="entry name" value="ZN2_CY6_FUNGAL_2"/>
    <property type="match status" value="1"/>
</dbReference>
<name>A0A1Q5UH57_9EURO</name>
<dbReference type="PROSITE" id="PS00463">
    <property type="entry name" value="ZN2_CY6_FUNGAL_1"/>
    <property type="match status" value="1"/>
</dbReference>
<dbReference type="Pfam" id="PF00172">
    <property type="entry name" value="Zn_clus"/>
    <property type="match status" value="1"/>
</dbReference>
<dbReference type="InterPro" id="IPR001138">
    <property type="entry name" value="Zn2Cys6_DnaBD"/>
</dbReference>
<organism evidence="7 8">
    <name type="scientific">Penicillium subrubescens</name>
    <dbReference type="NCBI Taxonomy" id="1316194"/>
    <lineage>
        <taxon>Eukaryota</taxon>
        <taxon>Fungi</taxon>
        <taxon>Dikarya</taxon>
        <taxon>Ascomycota</taxon>
        <taxon>Pezizomycotina</taxon>
        <taxon>Eurotiomycetes</taxon>
        <taxon>Eurotiomycetidae</taxon>
        <taxon>Eurotiales</taxon>
        <taxon>Aspergillaceae</taxon>
        <taxon>Penicillium</taxon>
    </lineage>
</organism>
<reference evidence="7 8" key="1">
    <citation type="submission" date="2016-10" db="EMBL/GenBank/DDBJ databases">
        <title>Genome sequence of the ascomycete fungus Penicillium subrubescens.</title>
        <authorList>
            <person name="De Vries R.P."/>
            <person name="Peng M."/>
            <person name="Dilokpimol A."/>
            <person name="Hilden K."/>
            <person name="Makela M.R."/>
            <person name="Grigoriev I."/>
            <person name="Riley R."/>
            <person name="Granchi Z."/>
        </authorList>
    </citation>
    <scope>NUCLEOTIDE SEQUENCE [LARGE SCALE GENOMIC DNA]</scope>
    <source>
        <strain evidence="7 8">CBS 132785</strain>
    </source>
</reference>
<evidence type="ECO:0000256" key="5">
    <source>
        <dbReference type="ARBA" id="ARBA00023242"/>
    </source>
</evidence>
<dbReference type="GO" id="GO:0045944">
    <property type="term" value="P:positive regulation of transcription by RNA polymerase II"/>
    <property type="evidence" value="ECO:0007669"/>
    <property type="project" value="TreeGrafter"/>
</dbReference>
<dbReference type="CDD" id="cd00067">
    <property type="entry name" value="GAL4"/>
    <property type="match status" value="1"/>
</dbReference>
<proteinExistence type="predicted"/>
<comment type="caution">
    <text evidence="7">The sequence shown here is derived from an EMBL/GenBank/DDBJ whole genome shotgun (WGS) entry which is preliminary data.</text>
</comment>
<keyword evidence="2" id="KW-0805">Transcription regulation</keyword>
<dbReference type="GO" id="GO:0000978">
    <property type="term" value="F:RNA polymerase II cis-regulatory region sequence-specific DNA binding"/>
    <property type="evidence" value="ECO:0007669"/>
    <property type="project" value="TreeGrafter"/>
</dbReference>
<dbReference type="Pfam" id="PF04082">
    <property type="entry name" value="Fungal_trans"/>
    <property type="match status" value="1"/>
</dbReference>
<dbReference type="Proteomes" id="UP000186955">
    <property type="component" value="Unassembled WGS sequence"/>
</dbReference>
<dbReference type="STRING" id="1316194.A0A1Q5UH57"/>
<dbReference type="GO" id="GO:0006351">
    <property type="term" value="P:DNA-templated transcription"/>
    <property type="evidence" value="ECO:0007669"/>
    <property type="project" value="InterPro"/>
</dbReference>
<accession>A0A1Q5UH57</accession>
<keyword evidence="5" id="KW-0539">Nucleus</keyword>
<dbReference type="AlphaFoldDB" id="A0A1Q5UH57"/>
<evidence type="ECO:0000313" key="8">
    <source>
        <dbReference type="Proteomes" id="UP000186955"/>
    </source>
</evidence>
<dbReference type="GO" id="GO:0000981">
    <property type="term" value="F:DNA-binding transcription factor activity, RNA polymerase II-specific"/>
    <property type="evidence" value="ECO:0007669"/>
    <property type="project" value="InterPro"/>
</dbReference>
<gene>
    <name evidence="7" type="ORF">PENSUB_2659</name>
</gene>
<sequence>MDHFPNDVLLRHSKTCKQKDNRPLGPVKRGRKRKACDTCALGRVACDGDSPCETCLFKGLDCSYSCVKQQQVTSQDTYDQGTSELHPPDPATNESCVKTRQSSQRRISISFLLNCPDDFHRRLAEQHEDDLFEATNLSGQFTETWPFLFHAFINPSALDTTSQHPDLLYGLDDYPSLSRTSEELFRCLGQARLPYTSDIESDRTRARAFVSEASIMRFVNAFFQYAYSSNPFIHKASFNVNTASRYLVLAMLLFGLTYASPENASAYNGYLHVVEFLIFEGPEFQQLLRQKKHSVISKEIIQLIQAAILVIELQGSQHDVEIKRRIRVQRLPTLISVVRLLDLTKVVNDIVLDGKIATLEESLHCVLFDLQALASIINIPEAFKPVERALDRWKLIWDSKYAELQLSSMGPSGFMVHALEYWWLAKKLVKHPQIFSMRDEVAADSTVAFREMTKSLLSQSLCYAE</sequence>
<evidence type="ECO:0000259" key="6">
    <source>
        <dbReference type="PROSITE" id="PS50048"/>
    </source>
</evidence>
<evidence type="ECO:0000313" key="7">
    <source>
        <dbReference type="EMBL" id="OKP11793.1"/>
    </source>
</evidence>
<evidence type="ECO:0000256" key="3">
    <source>
        <dbReference type="ARBA" id="ARBA00023125"/>
    </source>
</evidence>
<dbReference type="GO" id="GO:0005634">
    <property type="term" value="C:nucleus"/>
    <property type="evidence" value="ECO:0007669"/>
    <property type="project" value="TreeGrafter"/>
</dbReference>
<feature type="domain" description="Zn(2)-C6 fungal-type" evidence="6">
    <location>
        <begin position="35"/>
        <end position="64"/>
    </location>
</feature>
<evidence type="ECO:0000256" key="4">
    <source>
        <dbReference type="ARBA" id="ARBA00023163"/>
    </source>
</evidence>
<keyword evidence="4" id="KW-0804">Transcription</keyword>
<dbReference type="InterPro" id="IPR007219">
    <property type="entry name" value="XnlR_reg_dom"/>
</dbReference>
<evidence type="ECO:0000256" key="2">
    <source>
        <dbReference type="ARBA" id="ARBA00023015"/>
    </source>
</evidence>
<dbReference type="SMART" id="SM00066">
    <property type="entry name" value="GAL4"/>
    <property type="match status" value="1"/>
</dbReference>
<keyword evidence="8" id="KW-1185">Reference proteome</keyword>
<keyword evidence="3" id="KW-0238">DNA-binding</keyword>
<dbReference type="InterPro" id="IPR050675">
    <property type="entry name" value="OAF3"/>
</dbReference>
<dbReference type="PANTHER" id="PTHR31069">
    <property type="entry name" value="OLEATE-ACTIVATED TRANSCRIPTION FACTOR 1-RELATED"/>
    <property type="match status" value="1"/>
</dbReference>
<dbReference type="CDD" id="cd12148">
    <property type="entry name" value="fungal_TF_MHR"/>
    <property type="match status" value="1"/>
</dbReference>
<evidence type="ECO:0000256" key="1">
    <source>
        <dbReference type="ARBA" id="ARBA00022723"/>
    </source>
</evidence>
<dbReference type="Gene3D" id="4.10.240.10">
    <property type="entry name" value="Zn(2)-C6 fungal-type DNA-binding domain"/>
    <property type="match status" value="1"/>
</dbReference>
<dbReference type="PANTHER" id="PTHR31069:SF12">
    <property type="entry name" value="TRANSCRIPTION FACTOR DOMAIN-CONTAINING PROTEIN"/>
    <property type="match status" value="1"/>
</dbReference>
<protein>
    <recommendedName>
        <fullName evidence="6">Zn(2)-C6 fungal-type domain-containing protein</fullName>
    </recommendedName>
</protein>
<dbReference type="InterPro" id="IPR036864">
    <property type="entry name" value="Zn2-C6_fun-type_DNA-bd_sf"/>
</dbReference>
<dbReference type="GO" id="GO:0008270">
    <property type="term" value="F:zinc ion binding"/>
    <property type="evidence" value="ECO:0007669"/>
    <property type="project" value="InterPro"/>
</dbReference>
<dbReference type="SUPFAM" id="SSF57701">
    <property type="entry name" value="Zn2/Cys6 DNA-binding domain"/>
    <property type="match status" value="1"/>
</dbReference>
<keyword evidence="1" id="KW-0479">Metal-binding</keyword>
<dbReference type="EMBL" id="MNBE01000273">
    <property type="protein sequence ID" value="OKP11793.1"/>
    <property type="molecule type" value="Genomic_DNA"/>
</dbReference>